<dbReference type="Gene3D" id="3.40.50.720">
    <property type="entry name" value="NAD(P)-binding Rossmann-like Domain"/>
    <property type="match status" value="1"/>
</dbReference>
<dbReference type="GO" id="GO:0016491">
    <property type="term" value="F:oxidoreductase activity"/>
    <property type="evidence" value="ECO:0007669"/>
    <property type="project" value="UniProtKB-KW"/>
</dbReference>
<organism evidence="4 5">
    <name type="scientific">Nonomuraea zeae</name>
    <dbReference type="NCBI Taxonomy" id="1642303"/>
    <lineage>
        <taxon>Bacteria</taxon>
        <taxon>Bacillati</taxon>
        <taxon>Actinomycetota</taxon>
        <taxon>Actinomycetes</taxon>
        <taxon>Streptosporangiales</taxon>
        <taxon>Streptosporangiaceae</taxon>
        <taxon>Nonomuraea</taxon>
    </lineage>
</organism>
<sequence length="351" mass="35830">MRAAVASVAGIGVTELPDPVPGPGQVLVRTLACGICGSDLHAARDLEAFAGNLSRVGAPVVFDPAGELVFGHEFSAELVGYGPDTAGRLPIGTMVCAVPMVLGPQGPESIGYSQRYPGGFGELMVLQEDGLLPVPEGRTAEEAALTEPLSVGEHAVAAARLAPSDVCVVVGCGPVGLAVIAALKARGHAPVVAADFSPARRSLAARLGADVVVDPAAESPYARWQEFGVPATALERGANELFGFPGNDGVIFECVGVPGVLQQVIDGAAAKSRVVVVGVCMEPDGIEAFPAIVKELEVRFVFGYTQAEFAAVLQRDVPAGLVTSAVGLDGVAGAFEALRAPGEHVKIMVKP</sequence>
<keyword evidence="5" id="KW-1185">Reference proteome</keyword>
<name>A0A5S4FMC6_9ACTN</name>
<evidence type="ECO:0000256" key="1">
    <source>
        <dbReference type="ARBA" id="ARBA00023002"/>
    </source>
</evidence>
<feature type="domain" description="Alcohol dehydrogenase-like N-terminal" evidence="3">
    <location>
        <begin position="22"/>
        <end position="136"/>
    </location>
</feature>
<dbReference type="InterPro" id="IPR013149">
    <property type="entry name" value="ADH-like_C"/>
</dbReference>
<dbReference type="Gene3D" id="3.90.180.10">
    <property type="entry name" value="Medium-chain alcohol dehydrogenases, catalytic domain"/>
    <property type="match status" value="1"/>
</dbReference>
<keyword evidence="1" id="KW-0560">Oxidoreductase</keyword>
<accession>A0A5S4FMC6</accession>
<dbReference type="PANTHER" id="PTHR43189">
    <property type="entry name" value="ZINC-TYPE ALCOHOL DEHYDROGENASE-LIKE PROTEIN C1198.01-RELATED"/>
    <property type="match status" value="1"/>
</dbReference>
<feature type="domain" description="Alcohol dehydrogenase-like C-terminal" evidence="2">
    <location>
        <begin position="174"/>
        <end position="314"/>
    </location>
</feature>
<gene>
    <name evidence="4" type="ORF">ETD85_50345</name>
</gene>
<reference evidence="4 5" key="1">
    <citation type="submission" date="2019-05" db="EMBL/GenBank/DDBJ databases">
        <title>Draft genome sequence of Nonomuraea zeae DSM 100528.</title>
        <authorList>
            <person name="Saricaoglu S."/>
            <person name="Isik K."/>
        </authorList>
    </citation>
    <scope>NUCLEOTIDE SEQUENCE [LARGE SCALE GENOMIC DNA]</scope>
    <source>
        <strain evidence="4 5">DSM 100528</strain>
    </source>
</reference>
<evidence type="ECO:0000313" key="4">
    <source>
        <dbReference type="EMBL" id="TMR21813.1"/>
    </source>
</evidence>
<dbReference type="PANTHER" id="PTHR43189:SF1">
    <property type="entry name" value="ZINC-TYPE ALCOHOL DEHYDROGENASE-LIKE PROTEIN C1198.01"/>
    <property type="match status" value="1"/>
</dbReference>
<dbReference type="Pfam" id="PF08240">
    <property type="entry name" value="ADH_N"/>
    <property type="match status" value="1"/>
</dbReference>
<evidence type="ECO:0000259" key="2">
    <source>
        <dbReference type="Pfam" id="PF00107"/>
    </source>
</evidence>
<dbReference type="InterPro" id="IPR011032">
    <property type="entry name" value="GroES-like_sf"/>
</dbReference>
<evidence type="ECO:0000313" key="5">
    <source>
        <dbReference type="Proteomes" id="UP000306628"/>
    </source>
</evidence>
<dbReference type="EMBL" id="VCKX01000288">
    <property type="protein sequence ID" value="TMR21813.1"/>
    <property type="molecule type" value="Genomic_DNA"/>
</dbReference>
<dbReference type="OrthoDB" id="9797931at2"/>
<dbReference type="InterPro" id="IPR013154">
    <property type="entry name" value="ADH-like_N"/>
</dbReference>
<dbReference type="AlphaFoldDB" id="A0A5S4FMC6"/>
<protein>
    <submittedName>
        <fullName evidence="4">Zinc-binding dehydrogenase</fullName>
    </submittedName>
</protein>
<dbReference type="SUPFAM" id="SSF51735">
    <property type="entry name" value="NAD(P)-binding Rossmann-fold domains"/>
    <property type="match status" value="1"/>
</dbReference>
<dbReference type="SUPFAM" id="SSF50129">
    <property type="entry name" value="GroES-like"/>
    <property type="match status" value="1"/>
</dbReference>
<proteinExistence type="predicted"/>
<evidence type="ECO:0000259" key="3">
    <source>
        <dbReference type="Pfam" id="PF08240"/>
    </source>
</evidence>
<dbReference type="RefSeq" id="WP_138696965.1">
    <property type="nucleotide sequence ID" value="NZ_JBHSAZ010000030.1"/>
</dbReference>
<dbReference type="Pfam" id="PF00107">
    <property type="entry name" value="ADH_zinc_N"/>
    <property type="match status" value="1"/>
</dbReference>
<dbReference type="InterPro" id="IPR036291">
    <property type="entry name" value="NAD(P)-bd_dom_sf"/>
</dbReference>
<dbReference type="Proteomes" id="UP000306628">
    <property type="component" value="Unassembled WGS sequence"/>
</dbReference>
<comment type="caution">
    <text evidence="4">The sequence shown here is derived from an EMBL/GenBank/DDBJ whole genome shotgun (WGS) entry which is preliminary data.</text>
</comment>